<keyword evidence="2" id="KW-1133">Transmembrane helix</keyword>
<gene>
    <name evidence="9" type="ORF">A5N68_15440</name>
    <name evidence="3" type="ORF">GS441_04800</name>
    <name evidence="4" type="ORF">GS453_12580</name>
    <name evidence="6" type="ORF">GS505_04710</name>
    <name evidence="5" type="ORF">GS551_08895</name>
    <name evidence="7" type="ORF">GS882_16665</name>
    <name evidence="8" type="ORF">GS947_17025</name>
</gene>
<dbReference type="Proteomes" id="UP000605618">
    <property type="component" value="Unassembled WGS sequence"/>
</dbReference>
<dbReference type="Proteomes" id="UP000738270">
    <property type="component" value="Unassembled WGS sequence"/>
</dbReference>
<dbReference type="RefSeq" id="WP_037084784.1">
    <property type="nucleotide sequence ID" value="NZ_AP024181.1"/>
</dbReference>
<comment type="caution">
    <text evidence="3">The sequence shown here is derived from an EMBL/GenBank/DDBJ whole genome shotgun (WGS) entry which is preliminary data.</text>
</comment>
<evidence type="ECO:0000313" key="3">
    <source>
        <dbReference type="EMBL" id="MBM4564783.1"/>
    </source>
</evidence>
<evidence type="ECO:0000313" key="4">
    <source>
        <dbReference type="EMBL" id="MBM4627676.1"/>
    </source>
</evidence>
<dbReference type="EMBL" id="WUXD01000011">
    <property type="protein sequence ID" value="MBM4627676.1"/>
    <property type="molecule type" value="Genomic_DNA"/>
</dbReference>
<dbReference type="Proteomes" id="UP000808906">
    <property type="component" value="Unassembled WGS sequence"/>
</dbReference>
<evidence type="ECO:0000313" key="10">
    <source>
        <dbReference type="Proteomes" id="UP000193518"/>
    </source>
</evidence>
<keyword evidence="2" id="KW-0472">Membrane</keyword>
<dbReference type="EMBL" id="WVBC01000030">
    <property type="protein sequence ID" value="NKT79740.1"/>
    <property type="molecule type" value="Genomic_DNA"/>
</dbReference>
<dbReference type="AlphaFoldDB" id="A0A9Q2P3E8"/>
<dbReference type="EMBL" id="WVDC01000007">
    <property type="protein sequence ID" value="NKW43264.1"/>
    <property type="molecule type" value="Genomic_DNA"/>
</dbReference>
<feature type="region of interest" description="Disordered" evidence="1">
    <location>
        <begin position="39"/>
        <end position="59"/>
    </location>
</feature>
<proteinExistence type="predicted"/>
<name>A0A9Q2P3E8_RHOHA</name>
<evidence type="ECO:0000256" key="2">
    <source>
        <dbReference type="SAM" id="Phobius"/>
    </source>
</evidence>
<dbReference type="Proteomes" id="UP000608063">
    <property type="component" value="Unassembled WGS sequence"/>
</dbReference>
<feature type="compositionally biased region" description="Pro residues" evidence="1">
    <location>
        <begin position="44"/>
        <end position="59"/>
    </location>
</feature>
<dbReference type="EMBL" id="WUYC01000001">
    <property type="protein sequence ID" value="MBM4714322.1"/>
    <property type="molecule type" value="Genomic_DNA"/>
</dbReference>
<dbReference type="Proteomes" id="UP000193518">
    <property type="component" value="Unassembled WGS sequence"/>
</dbReference>
<reference evidence="3" key="2">
    <citation type="submission" date="2019-11" db="EMBL/GenBank/DDBJ databases">
        <title>Spread of Macrolides and rifampicin resistant Rhodococcus equi in clinical isolates in the USA.</title>
        <authorList>
            <person name="Alvarez-Narvaez S."/>
            <person name="Huber L."/>
            <person name="Cohen N.D."/>
            <person name="Slovis N."/>
            <person name="Greiter M."/>
            <person name="Giguere S."/>
            <person name="Hart K."/>
        </authorList>
    </citation>
    <scope>NUCLEOTIDE SEQUENCE</scope>
    <source>
        <strain evidence="3">Lh_17</strain>
        <strain evidence="4">Lh_38</strain>
        <strain evidence="5">Lh_5</strain>
    </source>
</reference>
<dbReference type="Proteomes" id="UP000706122">
    <property type="component" value="Unassembled WGS sequence"/>
</dbReference>
<reference evidence="6" key="3">
    <citation type="journal article" date="2020" name="Environ. Microbiol.">
        <title>The novel and transferable erm(51) gene confers Macrolides, Lincosamides, and Streptogramins B (MLSB) resistance to clonal Rhodococcus equi in the environment.</title>
        <authorList>
            <person name="Huber L."/>
            <person name="Giguere S."/>
            <person name="Slovis N.M."/>
            <person name="Alvarez-Narvaez S."/>
            <person name="Hart K.A."/>
            <person name="Greiter M."/>
            <person name="Morris E.R.A."/>
            <person name="Cohen N.D."/>
        </authorList>
    </citation>
    <scope>NUCLEOTIDE SEQUENCE</scope>
    <source>
        <strain evidence="7">Lh_116_1</strain>
        <strain evidence="6">Lh_141_1</strain>
        <strain evidence="8">Lh_16_1</strain>
    </source>
</reference>
<evidence type="ECO:0000313" key="5">
    <source>
        <dbReference type="EMBL" id="MBM4714322.1"/>
    </source>
</evidence>
<dbReference type="EMBL" id="LWIC01000006">
    <property type="protein sequence ID" value="ORM25359.1"/>
    <property type="molecule type" value="Genomic_DNA"/>
</dbReference>
<evidence type="ECO:0000313" key="8">
    <source>
        <dbReference type="EMBL" id="NKW43264.1"/>
    </source>
</evidence>
<dbReference type="GeneID" id="57580594"/>
<dbReference type="Proteomes" id="UP000603463">
    <property type="component" value="Unassembled WGS sequence"/>
</dbReference>
<evidence type="ECO:0000313" key="7">
    <source>
        <dbReference type="EMBL" id="NKT79740.1"/>
    </source>
</evidence>
<protein>
    <submittedName>
        <fullName evidence="3">Uncharacterized protein</fullName>
    </submittedName>
</protein>
<sequence>MTRATKSASVPTSAGGRRRVLIGVGAAVTAVGAAVFALTRRPEMPPVAPKPPSLSDPRP</sequence>
<evidence type="ECO:0000313" key="11">
    <source>
        <dbReference type="Proteomes" id="UP000808906"/>
    </source>
</evidence>
<organism evidence="3 11">
    <name type="scientific">Rhodococcus hoagii</name>
    <name type="common">Corynebacterium equii</name>
    <dbReference type="NCBI Taxonomy" id="43767"/>
    <lineage>
        <taxon>Bacteria</taxon>
        <taxon>Bacillati</taxon>
        <taxon>Actinomycetota</taxon>
        <taxon>Actinomycetes</taxon>
        <taxon>Mycobacteriales</taxon>
        <taxon>Nocardiaceae</taxon>
        <taxon>Prescottella</taxon>
    </lineage>
</organism>
<evidence type="ECO:0000313" key="6">
    <source>
        <dbReference type="EMBL" id="NKS25164.1"/>
    </source>
</evidence>
<keyword evidence="2" id="KW-0812">Transmembrane</keyword>
<reference evidence="9 10" key="1">
    <citation type="journal article" date="2016" name="Genome Biol. Evol.">
        <title>Pangenome and Phylogenomic Analysis of the Pathogenic Actinobacterium Rhodococcus equi.</title>
        <authorList>
            <person name="Anastasi E."/>
            <person name="MacArthur I."/>
            <person name="Scortti M."/>
            <person name="Alvarez S."/>
            <person name="Giguere S."/>
            <person name="Vazquez-Boland J.A."/>
        </authorList>
    </citation>
    <scope>NUCLEOTIDE SEQUENCE [LARGE SCALE GENOMIC DNA]</scope>
    <source>
        <strain evidence="9 10">PAM1271</strain>
    </source>
</reference>
<dbReference type="EMBL" id="WUYZ01000001">
    <property type="protein sequence ID" value="NKS25164.1"/>
    <property type="molecule type" value="Genomic_DNA"/>
</dbReference>
<dbReference type="EMBL" id="WUXR01000002">
    <property type="protein sequence ID" value="MBM4564783.1"/>
    <property type="molecule type" value="Genomic_DNA"/>
</dbReference>
<feature type="transmembrane region" description="Helical" evidence="2">
    <location>
        <begin position="20"/>
        <end position="39"/>
    </location>
</feature>
<evidence type="ECO:0000256" key="1">
    <source>
        <dbReference type="SAM" id="MobiDB-lite"/>
    </source>
</evidence>
<accession>A0A9Q2P3E8</accession>
<evidence type="ECO:0000313" key="9">
    <source>
        <dbReference type="EMBL" id="ORM25359.1"/>
    </source>
</evidence>